<proteinExistence type="predicted"/>
<dbReference type="GO" id="GO:0000932">
    <property type="term" value="C:P-body"/>
    <property type="evidence" value="ECO:0007669"/>
    <property type="project" value="TreeGrafter"/>
</dbReference>
<dbReference type="InterPro" id="IPR015943">
    <property type="entry name" value="WD40/YVTN_repeat-like_dom_sf"/>
</dbReference>
<dbReference type="GO" id="GO:0033588">
    <property type="term" value="C:elongator holoenzyme complex"/>
    <property type="evidence" value="ECO:0007669"/>
    <property type="project" value="InterPro"/>
</dbReference>
<feature type="transmembrane region" description="Helical" evidence="2">
    <location>
        <begin position="54"/>
        <end position="75"/>
    </location>
</feature>
<evidence type="ECO:0000313" key="5">
    <source>
        <dbReference type="Proteomes" id="UP000728185"/>
    </source>
</evidence>
<keyword evidence="2" id="KW-1133">Transmembrane helix</keyword>
<dbReference type="UniPathway" id="UPA00988"/>
<dbReference type="InterPro" id="IPR048841">
    <property type="entry name" value="PAN2_N"/>
</dbReference>
<dbReference type="InterPro" id="IPR050785">
    <property type="entry name" value="PAN2-PAN3_catalytic_subunit"/>
</dbReference>
<dbReference type="GO" id="GO:0031251">
    <property type="term" value="C:PAN complex"/>
    <property type="evidence" value="ECO:0007669"/>
    <property type="project" value="TreeGrafter"/>
</dbReference>
<evidence type="ECO:0000256" key="1">
    <source>
        <dbReference type="SAM" id="MobiDB-lite"/>
    </source>
</evidence>
<keyword evidence="2" id="KW-0472">Membrane</keyword>
<dbReference type="Gene3D" id="3.40.50.300">
    <property type="entry name" value="P-loop containing nucleotide triphosphate hydrolases"/>
    <property type="match status" value="1"/>
</dbReference>
<dbReference type="PANTHER" id="PTHR15728">
    <property type="entry name" value="DEADENYLATION COMPLEX CATALYTIC SUBUNIT PAN2"/>
    <property type="match status" value="1"/>
</dbReference>
<dbReference type="GO" id="GO:0004535">
    <property type="term" value="F:poly(A)-specific ribonuclease activity"/>
    <property type="evidence" value="ECO:0007669"/>
    <property type="project" value="TreeGrafter"/>
</dbReference>
<dbReference type="InterPro" id="IPR011047">
    <property type="entry name" value="Quinoprotein_ADH-like_sf"/>
</dbReference>
<dbReference type="Gene3D" id="2.130.10.10">
    <property type="entry name" value="YVTN repeat-like/Quinoprotein amine dehydrogenase"/>
    <property type="match status" value="1"/>
</dbReference>
<dbReference type="Pfam" id="PF05625">
    <property type="entry name" value="PAXNEB"/>
    <property type="match status" value="1"/>
</dbReference>
<dbReference type="InterPro" id="IPR001680">
    <property type="entry name" value="WD40_rpt"/>
</dbReference>
<dbReference type="SMART" id="SM00320">
    <property type="entry name" value="WD40"/>
    <property type="match status" value="2"/>
</dbReference>
<evidence type="ECO:0000259" key="3">
    <source>
        <dbReference type="Pfam" id="PF20770"/>
    </source>
</evidence>
<dbReference type="SUPFAM" id="SSF50998">
    <property type="entry name" value="Quinoprotein alcohol dehydrogenase-like"/>
    <property type="match status" value="1"/>
</dbReference>
<dbReference type="EMBL" id="LUCM01006193">
    <property type="protein sequence ID" value="KAA0191662.1"/>
    <property type="molecule type" value="Genomic_DNA"/>
</dbReference>
<protein>
    <submittedName>
        <fullName evidence="4">PAB-dependent poly(A)-specific ribonuclease subunit 2</fullName>
    </submittedName>
</protein>
<dbReference type="Pfam" id="PF20770">
    <property type="entry name" value="PAN2_N"/>
    <property type="match status" value="1"/>
</dbReference>
<accession>A0A8E0RRT5</accession>
<evidence type="ECO:0000313" key="4">
    <source>
        <dbReference type="EMBL" id="KAA0191662.1"/>
    </source>
</evidence>
<dbReference type="InterPro" id="IPR027417">
    <property type="entry name" value="P-loop_NTPase"/>
</dbReference>
<evidence type="ECO:0000256" key="2">
    <source>
        <dbReference type="SAM" id="Phobius"/>
    </source>
</evidence>
<dbReference type="GO" id="GO:0002098">
    <property type="term" value="P:tRNA wobble uridine modification"/>
    <property type="evidence" value="ECO:0007669"/>
    <property type="project" value="InterPro"/>
</dbReference>
<dbReference type="GO" id="GO:0000289">
    <property type="term" value="P:nuclear-transcribed mRNA poly(A) tail shortening"/>
    <property type="evidence" value="ECO:0007669"/>
    <property type="project" value="TreeGrafter"/>
</dbReference>
<keyword evidence="2" id="KW-0812">Transmembrane</keyword>
<organism evidence="4 5">
    <name type="scientific">Fasciolopsis buskii</name>
    <dbReference type="NCBI Taxonomy" id="27845"/>
    <lineage>
        <taxon>Eukaryota</taxon>
        <taxon>Metazoa</taxon>
        <taxon>Spiralia</taxon>
        <taxon>Lophotrochozoa</taxon>
        <taxon>Platyhelminthes</taxon>
        <taxon>Trematoda</taxon>
        <taxon>Digenea</taxon>
        <taxon>Plagiorchiida</taxon>
        <taxon>Echinostomata</taxon>
        <taxon>Echinostomatoidea</taxon>
        <taxon>Fasciolidae</taxon>
        <taxon>Fasciolopsis</taxon>
    </lineage>
</organism>
<keyword evidence="5" id="KW-1185">Reference proteome</keyword>
<reference evidence="4" key="1">
    <citation type="submission" date="2019-05" db="EMBL/GenBank/DDBJ databases">
        <title>Annotation for the trematode Fasciolopsis buski.</title>
        <authorList>
            <person name="Choi Y.-J."/>
        </authorList>
    </citation>
    <scope>NUCLEOTIDE SEQUENCE</scope>
    <source>
        <strain evidence="4">HT</strain>
        <tissue evidence="4">Whole worm</tissue>
    </source>
</reference>
<dbReference type="OrthoDB" id="6256867at2759"/>
<comment type="caution">
    <text evidence="4">The sequence shown here is derived from an EMBL/GenBank/DDBJ whole genome shotgun (WGS) entry which is preliminary data.</text>
</comment>
<feature type="domain" description="PAN2-PAN3 deadenylation complex catalytic subunit PAN2 N-terminal" evidence="3">
    <location>
        <begin position="292"/>
        <end position="490"/>
    </location>
</feature>
<dbReference type="PANTHER" id="PTHR15728:SF0">
    <property type="entry name" value="PAN2-PAN3 DEADENYLATION COMPLEX CATALYTIC SUBUNIT PAN2"/>
    <property type="match status" value="1"/>
</dbReference>
<dbReference type="InterPro" id="IPR008728">
    <property type="entry name" value="Elongator_complex_protein_4"/>
</dbReference>
<dbReference type="AlphaFoldDB" id="A0A8E0RRT5"/>
<feature type="region of interest" description="Disordered" evidence="1">
    <location>
        <begin position="706"/>
        <end position="736"/>
    </location>
</feature>
<name>A0A8E0RRT5_9TREM</name>
<dbReference type="Proteomes" id="UP000728185">
    <property type="component" value="Unassembled WGS sequence"/>
</dbReference>
<gene>
    <name evidence="4" type="ORF">FBUS_01345</name>
</gene>
<sequence>MNARERIKEQDLKVSTFSPEPRKPLIENLSNFLNTLKTFLTAKNRAQIQRIGKYTWILGYIGMIVLTAIFTPVWGFCNGSCEFEQTVMWFLATLRLLIQNTLCVVYLTTHQLPDQLRSRIGHYVDYSYSITGFDGIAAIDTVYAEFNGLFNVKKLPWSGGTLEPVSRPPTLEWAFKIKRHRFVLQGQLTAFYSVSLERYITTAVPLLPTNRSSQLLNYGEMKQVFPSPRPTEHAVYVLTSNALHSYTKFGRLCTTASDKSMLELECLTVTGPTGAAPGVVNGVWGSANEAEFSRIFLGGLQTNVLELDALERWGEVIQTVDVGVGGSVVLRPFSSGLCAGNTSGKVLVIDPRSSQSIVRSLDAHTGEISDITVVPHGYMLVTCGWSRMGETGLRVDRLLKVYDLRSGRAQVPLSTSLDPCFTRFFPGCTDRLFVASQTGAFQSIQWGSLAFSPDDLGQLWLTYDRVVAMDISHNGNCTVFGTENGQLQLYVRDMNICQFNVNPAPTEFASQLAEGLLITNGLGTSVVPNYPFWDDPMLTTTQPGYQANPLAVLGRAAAEAVGLQLLAASLHQPAATSSDKISTQELVELVDRKKAEAANEAILVSYKPVEYDDYRFSSASIPFAFQPPPIDTDTLKQPGVGSSDVTIYRSSQKTEQMTSSDWSEDLCPLRPRPMLPVDPELIISANRKRAVRKPANWGTVWHPYSPLGTDGPTSENEDTTLGRFVDVSRASESQVT</sequence>